<feature type="transmembrane region" description="Helical" evidence="1">
    <location>
        <begin position="373"/>
        <end position="390"/>
    </location>
</feature>
<protein>
    <submittedName>
        <fullName evidence="2">Uncharacterized protein</fullName>
    </submittedName>
</protein>
<keyword evidence="1" id="KW-0472">Membrane</keyword>
<feature type="transmembrane region" description="Helical" evidence="1">
    <location>
        <begin position="78"/>
        <end position="97"/>
    </location>
</feature>
<evidence type="ECO:0000313" key="2">
    <source>
        <dbReference type="EMBL" id="OXA39666.1"/>
    </source>
</evidence>
<feature type="transmembrane region" description="Helical" evidence="1">
    <location>
        <begin position="40"/>
        <end position="66"/>
    </location>
</feature>
<keyword evidence="3" id="KW-1185">Reference proteome</keyword>
<name>A0A226D5Y3_FOLCA</name>
<gene>
    <name evidence="2" type="ORF">Fcan01_25526</name>
</gene>
<dbReference type="AlphaFoldDB" id="A0A226D5Y3"/>
<feature type="transmembrane region" description="Helical" evidence="1">
    <location>
        <begin position="172"/>
        <end position="191"/>
    </location>
</feature>
<sequence length="399" mass="46043">MGVAPLLHKCLNNFSLIYEYFWGWTIEWDRRTRKFIVKPISLDLLGWVIGNFLLVPIDLVICGILLTSQIYGIVRFQLLHVMLVILMAHLLGFAFLADTLMFRNRDEFASSYNAVIRVGKETGPTTSPTSQLFENILNSMIPQFVAYPFCITIFILYPALDPLSLLISHLSPFGHLLTSPVFLFIRFLLVFPPSFHVCRVICFFHIHFNFLTQNLLSSIRSVNVGFRRLLKNWGMGRFGVAKYLWDYLKQQVLTCQLPAALGEIVASFMFMSLVACVSFNFVTVKVRNTVPMPFYLYFPSISVMIPIELQIMLQTGIDVFEESKQMCTRWKALLECCPDRKFLRRKLQAMRPIGLYGSISSFKLYWLKKSVKPAYYSVVVGYTITALLSMENRRSIIYI</sequence>
<feature type="transmembrane region" description="Helical" evidence="1">
    <location>
        <begin position="259"/>
        <end position="282"/>
    </location>
</feature>
<proteinExistence type="predicted"/>
<keyword evidence="1" id="KW-0812">Transmembrane</keyword>
<keyword evidence="1" id="KW-1133">Transmembrane helix</keyword>
<feature type="transmembrane region" description="Helical" evidence="1">
    <location>
        <begin position="144"/>
        <end position="160"/>
    </location>
</feature>
<dbReference type="EMBL" id="LNIX01000037">
    <property type="protein sequence ID" value="OXA39666.1"/>
    <property type="molecule type" value="Genomic_DNA"/>
</dbReference>
<evidence type="ECO:0000256" key="1">
    <source>
        <dbReference type="SAM" id="Phobius"/>
    </source>
</evidence>
<evidence type="ECO:0000313" key="3">
    <source>
        <dbReference type="Proteomes" id="UP000198287"/>
    </source>
</evidence>
<reference evidence="2 3" key="1">
    <citation type="submission" date="2015-12" db="EMBL/GenBank/DDBJ databases">
        <title>The genome of Folsomia candida.</title>
        <authorList>
            <person name="Faddeeva A."/>
            <person name="Derks M.F."/>
            <person name="Anvar Y."/>
            <person name="Smit S."/>
            <person name="Van Straalen N."/>
            <person name="Roelofs D."/>
        </authorList>
    </citation>
    <scope>NUCLEOTIDE SEQUENCE [LARGE SCALE GENOMIC DNA]</scope>
    <source>
        <strain evidence="2 3">VU population</strain>
        <tissue evidence="2">Whole body</tissue>
    </source>
</reference>
<dbReference type="Proteomes" id="UP000198287">
    <property type="component" value="Unassembled WGS sequence"/>
</dbReference>
<feature type="transmembrane region" description="Helical" evidence="1">
    <location>
        <begin position="294"/>
        <end position="313"/>
    </location>
</feature>
<comment type="caution">
    <text evidence="2">The sequence shown here is derived from an EMBL/GenBank/DDBJ whole genome shotgun (WGS) entry which is preliminary data.</text>
</comment>
<organism evidence="2 3">
    <name type="scientific">Folsomia candida</name>
    <name type="common">Springtail</name>
    <dbReference type="NCBI Taxonomy" id="158441"/>
    <lineage>
        <taxon>Eukaryota</taxon>
        <taxon>Metazoa</taxon>
        <taxon>Ecdysozoa</taxon>
        <taxon>Arthropoda</taxon>
        <taxon>Hexapoda</taxon>
        <taxon>Collembola</taxon>
        <taxon>Entomobryomorpha</taxon>
        <taxon>Isotomoidea</taxon>
        <taxon>Isotomidae</taxon>
        <taxon>Proisotominae</taxon>
        <taxon>Folsomia</taxon>
    </lineage>
</organism>
<accession>A0A226D5Y3</accession>